<evidence type="ECO:0000313" key="1">
    <source>
        <dbReference type="EMBL" id="KAG7317772.1"/>
    </source>
</evidence>
<reference evidence="1 2" key="1">
    <citation type="submission" date="2021-06" db="EMBL/GenBank/DDBJ databases">
        <title>Chromosome-level genome assembly of the red-tail catfish (Hemibagrus wyckioides).</title>
        <authorList>
            <person name="Shao F."/>
        </authorList>
    </citation>
    <scope>NUCLEOTIDE SEQUENCE [LARGE SCALE GENOMIC DNA]</scope>
    <source>
        <strain evidence="1">EC202008001</strain>
        <tissue evidence="1">Blood</tissue>
    </source>
</reference>
<dbReference type="AlphaFoldDB" id="A0A9D3N8V4"/>
<comment type="caution">
    <text evidence="1">The sequence shown here is derived from an EMBL/GenBank/DDBJ whole genome shotgun (WGS) entry which is preliminary data.</text>
</comment>
<dbReference type="EMBL" id="JAHKSW010000023">
    <property type="protein sequence ID" value="KAG7317772.1"/>
    <property type="molecule type" value="Genomic_DNA"/>
</dbReference>
<gene>
    <name evidence="1" type="ORF">KOW79_018807</name>
</gene>
<accession>A0A9D3N8V4</accession>
<name>A0A9D3N8V4_9TELE</name>
<organism evidence="1 2">
    <name type="scientific">Hemibagrus wyckioides</name>
    <dbReference type="NCBI Taxonomy" id="337641"/>
    <lineage>
        <taxon>Eukaryota</taxon>
        <taxon>Metazoa</taxon>
        <taxon>Chordata</taxon>
        <taxon>Craniata</taxon>
        <taxon>Vertebrata</taxon>
        <taxon>Euteleostomi</taxon>
        <taxon>Actinopterygii</taxon>
        <taxon>Neopterygii</taxon>
        <taxon>Teleostei</taxon>
        <taxon>Ostariophysi</taxon>
        <taxon>Siluriformes</taxon>
        <taxon>Bagridae</taxon>
        <taxon>Hemibagrus</taxon>
    </lineage>
</organism>
<sequence length="215" mass="24277">MRRRCRRNAGAPFCREVCLLTSPETSVVPRGMARVQLLNDGYIISGVQFQKSWTAQEVMEHIRYIYELKLQNSTEICLRILRASNTHLVKPTLERGIEMSGSVLCMLFKDRVIYIRPSVNLSQLDQNSTHLTPVLASSPAQTPADNDGPVLHEWINAGTPDVYYRIIQLASDEHSGTDVLIRENIMALSDTEEEEPVMLRSPSKNTSDNVICLTF</sequence>
<evidence type="ECO:0000313" key="2">
    <source>
        <dbReference type="Proteomes" id="UP000824219"/>
    </source>
</evidence>
<dbReference type="OrthoDB" id="2384350at2759"/>
<keyword evidence="2" id="KW-1185">Reference proteome</keyword>
<protein>
    <submittedName>
        <fullName evidence="1">Uncharacterized protein</fullName>
    </submittedName>
</protein>
<proteinExistence type="predicted"/>
<dbReference type="Proteomes" id="UP000824219">
    <property type="component" value="Linkage Group LG23"/>
</dbReference>